<dbReference type="Gene3D" id="3.50.50.60">
    <property type="entry name" value="FAD/NAD(P)-binding domain"/>
    <property type="match status" value="1"/>
</dbReference>
<dbReference type="PANTHER" id="PTHR42887">
    <property type="entry name" value="OS12G0638800 PROTEIN"/>
    <property type="match status" value="1"/>
</dbReference>
<reference evidence="6" key="1">
    <citation type="submission" date="2020-01" db="EMBL/GenBank/DDBJ databases">
        <authorList>
            <person name="Meier V. D."/>
            <person name="Meier V D."/>
        </authorList>
    </citation>
    <scope>NUCLEOTIDE SEQUENCE</scope>
    <source>
        <strain evidence="6">HLG_WM_MAG_04</strain>
    </source>
</reference>
<evidence type="ECO:0000313" key="6">
    <source>
        <dbReference type="EMBL" id="CAA6809115.1"/>
    </source>
</evidence>
<keyword evidence="2" id="KW-0285">Flavoprotein</keyword>
<dbReference type="InterPro" id="IPR055178">
    <property type="entry name" value="RsdA/BaiN/AoA(So)-like_dom"/>
</dbReference>
<dbReference type="InterPro" id="IPR023166">
    <property type="entry name" value="BaiN-like_dom_sf"/>
</dbReference>
<name>A0A6S6T2M1_9BACT</name>
<feature type="domain" description="RsdA/BaiN/AoA(So)-like Rossmann fold-like" evidence="4">
    <location>
        <begin position="5"/>
        <end position="409"/>
    </location>
</feature>
<organism evidence="6">
    <name type="scientific">uncultured Sulfurovum sp</name>
    <dbReference type="NCBI Taxonomy" id="269237"/>
    <lineage>
        <taxon>Bacteria</taxon>
        <taxon>Pseudomonadati</taxon>
        <taxon>Campylobacterota</taxon>
        <taxon>Epsilonproteobacteria</taxon>
        <taxon>Campylobacterales</taxon>
        <taxon>Sulfurovaceae</taxon>
        <taxon>Sulfurovum</taxon>
        <taxon>environmental samples</taxon>
    </lineage>
</organism>
<feature type="domain" description="RsdA/BaiN/AoA(So)-like insert" evidence="5">
    <location>
        <begin position="193"/>
        <end position="355"/>
    </location>
</feature>
<protein>
    <submittedName>
        <fullName evidence="6">NAD(FAD)-utilizing dehydrogenases</fullName>
    </submittedName>
</protein>
<evidence type="ECO:0000256" key="2">
    <source>
        <dbReference type="ARBA" id="ARBA00022630"/>
    </source>
</evidence>
<dbReference type="Gene3D" id="1.10.8.260">
    <property type="entry name" value="HI0933 insert domain-like"/>
    <property type="match status" value="1"/>
</dbReference>
<gene>
    <name evidence="6" type="ORF">HELGO_WM15997</name>
</gene>
<dbReference type="InterPro" id="IPR036188">
    <property type="entry name" value="FAD/NAD-bd_sf"/>
</dbReference>
<evidence type="ECO:0000256" key="1">
    <source>
        <dbReference type="ARBA" id="ARBA00001974"/>
    </source>
</evidence>
<comment type="cofactor">
    <cofactor evidence="1">
        <name>FAD</name>
        <dbReference type="ChEBI" id="CHEBI:57692"/>
    </cofactor>
</comment>
<proteinExistence type="predicted"/>
<dbReference type="PANTHER" id="PTHR42887:SF2">
    <property type="entry name" value="OS12G0638800 PROTEIN"/>
    <property type="match status" value="1"/>
</dbReference>
<dbReference type="SUPFAM" id="SSF160996">
    <property type="entry name" value="HI0933 insert domain-like"/>
    <property type="match status" value="1"/>
</dbReference>
<dbReference type="Pfam" id="PF03486">
    <property type="entry name" value="HI0933_like"/>
    <property type="match status" value="1"/>
</dbReference>
<evidence type="ECO:0000259" key="4">
    <source>
        <dbReference type="Pfam" id="PF03486"/>
    </source>
</evidence>
<dbReference type="NCBIfam" id="TIGR00275">
    <property type="entry name" value="aminoacetone oxidase family FAD-binding enzyme"/>
    <property type="match status" value="1"/>
</dbReference>
<dbReference type="InterPro" id="IPR004792">
    <property type="entry name" value="BaiN-like"/>
</dbReference>
<dbReference type="Pfam" id="PF22780">
    <property type="entry name" value="HI0933_like_1st"/>
    <property type="match status" value="1"/>
</dbReference>
<dbReference type="EMBL" id="CACVAX010000021">
    <property type="protein sequence ID" value="CAA6809115.1"/>
    <property type="molecule type" value="Genomic_DNA"/>
</dbReference>
<sequence>MKNYDCIVIGAGAAGMMAAITAARNHHRVLVLEKLPKIAAKLKATGGGRCNLTNTLSNEEFMSSFGREGRFMTPALEDLDHKELQTFFNNLGVETHAPDGFRVFPVGHDAMSIIKALKEEMERLGVTVIASQKVESLEHNDNHITAVITQDNSYFSSKVIMASGGMGYPVLGAEGDGYPLAESVGHKVTDIHPAMMPLKTKELWGANCRADTIPKVEIRVDIQKYKKLYAKGDLIFTKNGIRGPVVLDFSREITPLLAKFEEVPILMNLTKGMNEEDIRIHFKRLQTDNPHITIIELLKSLLAESISMELCKLANIDNVNVSLKKLSGTVRDQLIKFLAWTPLTVNGHDGFKLAMITRGGVSLKEINPNTLQSKKMNGLYFCGEVMNLDGPCGGYNLQWSFASGFLAGKLL</sequence>
<evidence type="ECO:0000259" key="5">
    <source>
        <dbReference type="Pfam" id="PF22780"/>
    </source>
</evidence>
<dbReference type="AlphaFoldDB" id="A0A6S6T2M1"/>
<evidence type="ECO:0000256" key="3">
    <source>
        <dbReference type="ARBA" id="ARBA00022827"/>
    </source>
</evidence>
<keyword evidence="3" id="KW-0274">FAD</keyword>
<dbReference type="SUPFAM" id="SSF51905">
    <property type="entry name" value="FAD/NAD(P)-binding domain"/>
    <property type="match status" value="1"/>
</dbReference>
<dbReference type="Gene3D" id="2.40.30.10">
    <property type="entry name" value="Translation factors"/>
    <property type="match status" value="1"/>
</dbReference>
<accession>A0A6S6T2M1</accession>
<dbReference type="InterPro" id="IPR057661">
    <property type="entry name" value="RsdA/BaiN/AoA(So)_Rossmann"/>
</dbReference>